<protein>
    <recommendedName>
        <fullName evidence="7">AB hydrolase-1 domain-containing protein</fullName>
    </recommendedName>
</protein>
<feature type="non-terminal residue" evidence="8">
    <location>
        <position position="391"/>
    </location>
</feature>
<evidence type="ECO:0000259" key="7">
    <source>
        <dbReference type="Pfam" id="PF00561"/>
    </source>
</evidence>
<evidence type="ECO:0000256" key="4">
    <source>
        <dbReference type="ARBA" id="ARBA00023098"/>
    </source>
</evidence>
<evidence type="ECO:0000256" key="6">
    <source>
        <dbReference type="SAM" id="SignalP"/>
    </source>
</evidence>
<keyword evidence="4" id="KW-0443">Lipid metabolism</keyword>
<keyword evidence="9" id="KW-1185">Reference proteome</keyword>
<evidence type="ECO:0000256" key="3">
    <source>
        <dbReference type="ARBA" id="ARBA00022963"/>
    </source>
</evidence>
<dbReference type="SUPFAM" id="SSF53474">
    <property type="entry name" value="alpha/beta-Hydrolases"/>
    <property type="match status" value="1"/>
</dbReference>
<evidence type="ECO:0000256" key="5">
    <source>
        <dbReference type="ARBA" id="ARBA00023180"/>
    </source>
</evidence>
<gene>
    <name evidence="8" type="ORF">IPOD504_LOCUS6007</name>
</gene>
<organism evidence="8 9">
    <name type="scientific">Iphiclides podalirius</name>
    <name type="common">scarce swallowtail</name>
    <dbReference type="NCBI Taxonomy" id="110791"/>
    <lineage>
        <taxon>Eukaryota</taxon>
        <taxon>Metazoa</taxon>
        <taxon>Ecdysozoa</taxon>
        <taxon>Arthropoda</taxon>
        <taxon>Hexapoda</taxon>
        <taxon>Insecta</taxon>
        <taxon>Pterygota</taxon>
        <taxon>Neoptera</taxon>
        <taxon>Endopterygota</taxon>
        <taxon>Lepidoptera</taxon>
        <taxon>Glossata</taxon>
        <taxon>Ditrysia</taxon>
        <taxon>Papilionoidea</taxon>
        <taxon>Papilionidae</taxon>
        <taxon>Papilioninae</taxon>
        <taxon>Iphiclides</taxon>
    </lineage>
</organism>
<feature type="domain" description="AB hydrolase-1" evidence="7">
    <location>
        <begin position="68"/>
        <end position="193"/>
    </location>
</feature>
<dbReference type="PANTHER" id="PTHR11005">
    <property type="entry name" value="LYSOSOMAL ACID LIPASE-RELATED"/>
    <property type="match status" value="1"/>
</dbReference>
<proteinExistence type="inferred from homology"/>
<evidence type="ECO:0000313" key="9">
    <source>
        <dbReference type="Proteomes" id="UP000837857"/>
    </source>
</evidence>
<dbReference type="EMBL" id="OW152830">
    <property type="protein sequence ID" value="CAH2048326.1"/>
    <property type="molecule type" value="Genomic_DNA"/>
</dbReference>
<dbReference type="Pfam" id="PF00561">
    <property type="entry name" value="Abhydrolase_1"/>
    <property type="match status" value="1"/>
</dbReference>
<evidence type="ECO:0000256" key="2">
    <source>
        <dbReference type="ARBA" id="ARBA00022729"/>
    </source>
</evidence>
<dbReference type="Proteomes" id="UP000837857">
    <property type="component" value="Chromosome 18"/>
</dbReference>
<sequence>MIKRLDVLIVAICISVCARCSRGIHEDAKLNFTSLAAKYGHRVEEHHVVTEDQYVLKLFHVVGDARRPVLLVHGMVDSADTFMIRGNASLAIALVNNGYDVWAFNARGNRYSRSHRRLNPDVDMRFWDFSFHEMGYYDLPAAIDHVLGRTKQPQLRAIGHSQGNTVFYVLGSTRPEYNEKIKVMIALAPVCFLEHVKPPVSTLLDSFPVFDRVLRLFGMEEVFNDRSLVRRVFEAVCSAGAVSYDVCGHGLIFAISGSDPAEFEPEFLPVVVAHYPSSTSRKNGVHVGQVARRKRFARYDYGPRGNAAVYNASVPPSYDLGKVSMRIALFASRNDAISSIRDAETLRDRLPNVVDYKVLKYKRLNHLDHVWGRNMHKYLFPYIFSTLSAYD</sequence>
<dbReference type="InterPro" id="IPR025483">
    <property type="entry name" value="Lipase_euk"/>
</dbReference>
<dbReference type="Gene3D" id="3.40.50.1820">
    <property type="entry name" value="alpha/beta hydrolase"/>
    <property type="match status" value="1"/>
</dbReference>
<keyword evidence="2 6" id="KW-0732">Signal</keyword>
<name>A0ABN8I781_9NEOP</name>
<dbReference type="InterPro" id="IPR000073">
    <property type="entry name" value="AB_hydrolase_1"/>
</dbReference>
<feature type="chain" id="PRO_5045633643" description="AB hydrolase-1 domain-containing protein" evidence="6">
    <location>
        <begin position="24"/>
        <end position="391"/>
    </location>
</feature>
<keyword evidence="3" id="KW-0442">Lipid degradation</keyword>
<comment type="similarity">
    <text evidence="1">Belongs to the AB hydrolase superfamily. Lipase family.</text>
</comment>
<feature type="signal peptide" evidence="6">
    <location>
        <begin position="1"/>
        <end position="23"/>
    </location>
</feature>
<accession>A0ABN8I781</accession>
<evidence type="ECO:0000256" key="1">
    <source>
        <dbReference type="ARBA" id="ARBA00010701"/>
    </source>
</evidence>
<keyword evidence="5" id="KW-0325">Glycoprotein</keyword>
<dbReference type="InterPro" id="IPR029058">
    <property type="entry name" value="AB_hydrolase_fold"/>
</dbReference>
<evidence type="ECO:0000313" key="8">
    <source>
        <dbReference type="EMBL" id="CAH2048326.1"/>
    </source>
</evidence>
<reference evidence="8" key="1">
    <citation type="submission" date="2022-03" db="EMBL/GenBank/DDBJ databases">
        <authorList>
            <person name="Martin H S."/>
        </authorList>
    </citation>
    <scope>NUCLEOTIDE SEQUENCE</scope>
</reference>
<dbReference type="PIRSF" id="PIRSF000862">
    <property type="entry name" value="Steryl_ester_lip"/>
    <property type="match status" value="1"/>
</dbReference>